<dbReference type="EMBL" id="AYKW01000007">
    <property type="protein sequence ID" value="PIL33485.1"/>
    <property type="molecule type" value="Genomic_DNA"/>
</dbReference>
<dbReference type="OrthoDB" id="3257613at2759"/>
<reference evidence="3 4" key="1">
    <citation type="journal article" date="2015" name="Sci. Rep.">
        <title>Chromosome-level genome map provides insights into diverse defense mechanisms in the medicinal fungus Ganoderma sinense.</title>
        <authorList>
            <person name="Zhu Y."/>
            <person name="Xu J."/>
            <person name="Sun C."/>
            <person name="Zhou S."/>
            <person name="Xu H."/>
            <person name="Nelson D.R."/>
            <person name="Qian J."/>
            <person name="Song J."/>
            <person name="Luo H."/>
            <person name="Xiang L."/>
            <person name="Li Y."/>
            <person name="Xu Z."/>
            <person name="Ji A."/>
            <person name="Wang L."/>
            <person name="Lu S."/>
            <person name="Hayward A."/>
            <person name="Sun W."/>
            <person name="Li X."/>
            <person name="Schwartz D.C."/>
            <person name="Wang Y."/>
            <person name="Chen S."/>
        </authorList>
    </citation>
    <scope>NUCLEOTIDE SEQUENCE [LARGE SCALE GENOMIC DNA]</scope>
    <source>
        <strain evidence="3 4">ZZ0214-1</strain>
    </source>
</reference>
<gene>
    <name evidence="3" type="ORF">GSI_04108</name>
</gene>
<dbReference type="InterPro" id="IPR041457">
    <property type="entry name" value="CxC2_KDZ-assoc"/>
</dbReference>
<comment type="caution">
    <text evidence="3">The sequence shown here is derived from an EMBL/GenBank/DDBJ whole genome shotgun (WGS) entry which is preliminary data.</text>
</comment>
<organism evidence="3 4">
    <name type="scientific">Ganoderma sinense ZZ0214-1</name>
    <dbReference type="NCBI Taxonomy" id="1077348"/>
    <lineage>
        <taxon>Eukaryota</taxon>
        <taxon>Fungi</taxon>
        <taxon>Dikarya</taxon>
        <taxon>Basidiomycota</taxon>
        <taxon>Agaricomycotina</taxon>
        <taxon>Agaricomycetes</taxon>
        <taxon>Polyporales</taxon>
        <taxon>Polyporaceae</taxon>
        <taxon>Ganoderma</taxon>
    </lineage>
</organism>
<evidence type="ECO:0000259" key="2">
    <source>
        <dbReference type="Pfam" id="PF18803"/>
    </source>
</evidence>
<evidence type="ECO:0000256" key="1">
    <source>
        <dbReference type="SAM" id="MobiDB-lite"/>
    </source>
</evidence>
<dbReference type="AlphaFoldDB" id="A0A2G8SI83"/>
<proteinExistence type="predicted"/>
<sequence length="467" mass="52274">MSPGGSFTVIDVTGIHNVHVNFCGCDTAIRPHFQLLRHGWFPASSVEPTAAATFSLLGHFQLLSSQSKVSASEFYASLARSTDNTGVSQPKDLYPCFLLMVKTWCHIKLMKRAGRGNDPGGISLTPPGACVVECPACPNLDVIKPEAWQRKYLALAKSPELEANSRGDNETTSCKLVDLGGQSRCPHFSEESAKYPNSVRGDYDKRRQTSGTPYGYTLNVAKLGNFNSNTGPRRLQRSATGHCRELQNSSAHEGLKRIRSQFDSFAWPAQEMVPGAHASDDVFGDRKWHKIATMPTMFLSQIEVAVHERTIHRARFKDLDESIDANQTARWSTLATAWEADPKHAPNPFELETGYLVPAARLLEWRDARARVGRCDDQIQLLLEEMRRVVSSHKQRAEWWEGQTGRKFLEQPQYLEGADAYAYHQAAIRKAMASHCLHSWRFVESYVGPDDDEQLLDGDNNLDTDHT</sequence>
<dbReference type="STRING" id="1077348.A0A2G8SI83"/>
<feature type="region of interest" description="Disordered" evidence="1">
    <location>
        <begin position="188"/>
        <end position="211"/>
    </location>
</feature>
<dbReference type="Proteomes" id="UP000230002">
    <property type="component" value="Unassembled WGS sequence"/>
</dbReference>
<evidence type="ECO:0000313" key="3">
    <source>
        <dbReference type="EMBL" id="PIL33485.1"/>
    </source>
</evidence>
<keyword evidence="4" id="KW-1185">Reference proteome</keyword>
<accession>A0A2G8SI83</accession>
<feature type="domain" description="CxC2-like cysteine cluster KDZ transposase-associated" evidence="2">
    <location>
        <begin position="6"/>
        <end position="86"/>
    </location>
</feature>
<evidence type="ECO:0000313" key="4">
    <source>
        <dbReference type="Proteomes" id="UP000230002"/>
    </source>
</evidence>
<protein>
    <recommendedName>
        <fullName evidence="2">CxC2-like cysteine cluster KDZ transposase-associated domain-containing protein</fullName>
    </recommendedName>
</protein>
<name>A0A2G8SI83_9APHY</name>
<dbReference type="Pfam" id="PF18803">
    <property type="entry name" value="CxC2"/>
    <property type="match status" value="1"/>
</dbReference>